<proteinExistence type="predicted"/>
<sequence>MKKLKNWKSYVFVLAAGILVGVFLFFGVANWNIKQSEPQVSQTTVLEQLRSASDLITTKYHYAKVGRYENSLEINNWSIPLTNKYFILTYEGEVNLGVDLDQADIQVTQNKIKIALPPVEVLTNTIDEKSIEVYNESKNVFNQISINDYKEFAIQQKKLVDEELKEKQIYQVAEENTINSITKLLQIADGIKDQYDIEVTFKN</sequence>
<evidence type="ECO:0000313" key="2">
    <source>
        <dbReference type="EMBL" id="OLU47616.1"/>
    </source>
</evidence>
<evidence type="ECO:0000313" key="3">
    <source>
        <dbReference type="Proteomes" id="UP000186705"/>
    </source>
</evidence>
<dbReference type="AlphaFoldDB" id="A0A1U7NPQ1"/>
<evidence type="ECO:0008006" key="4">
    <source>
        <dbReference type="Google" id="ProtNLM"/>
    </source>
</evidence>
<protein>
    <recommendedName>
        <fullName evidence="4">DUF4230 domain-containing protein</fullName>
    </recommendedName>
</protein>
<dbReference type="EMBL" id="MPKA01000044">
    <property type="protein sequence ID" value="OLU47616.1"/>
    <property type="molecule type" value="Genomic_DNA"/>
</dbReference>
<gene>
    <name evidence="2" type="ORF">BO225_01865</name>
</gene>
<accession>A0A1U7NPQ1</accession>
<dbReference type="InterPro" id="IPR025324">
    <property type="entry name" value="DUF4230"/>
</dbReference>
<organism evidence="2 3">
    <name type="scientific">Dubosiella newyorkensis</name>
    <dbReference type="NCBI Taxonomy" id="1862672"/>
    <lineage>
        <taxon>Bacteria</taxon>
        <taxon>Bacillati</taxon>
        <taxon>Bacillota</taxon>
        <taxon>Erysipelotrichia</taxon>
        <taxon>Erysipelotrichales</taxon>
        <taxon>Erysipelotrichaceae</taxon>
        <taxon>Dubosiella</taxon>
    </lineage>
</organism>
<dbReference type="RefSeq" id="WP_076340588.1">
    <property type="nucleotide sequence ID" value="NZ_CAJTMI010000001.1"/>
</dbReference>
<reference evidence="2 3" key="1">
    <citation type="submission" date="2016-11" db="EMBL/GenBank/DDBJ databases">
        <title>Description of two novel members of the family Erysipelotrichaceae: Ileibacterium lipovorans gen. nov., sp. nov. and Dubosiella newyorkensis, gen. nov., sp. nov.</title>
        <authorList>
            <person name="Cox L.M."/>
            <person name="Sohn J."/>
            <person name="Tyrrell K.L."/>
            <person name="Citron D.M."/>
            <person name="Lawson P.A."/>
            <person name="Patel N.B."/>
            <person name="Iizumi T."/>
            <person name="Perez-Perez G.I."/>
            <person name="Goldstein E.J."/>
            <person name="Blaser M.J."/>
        </authorList>
    </citation>
    <scope>NUCLEOTIDE SEQUENCE [LARGE SCALE GENOMIC DNA]</scope>
    <source>
        <strain evidence="2 3">NYU-BL-A4</strain>
    </source>
</reference>
<dbReference type="STRING" id="1862672.BO225_01865"/>
<keyword evidence="1" id="KW-0812">Transmembrane</keyword>
<keyword evidence="1" id="KW-1133">Transmembrane helix</keyword>
<feature type="transmembrane region" description="Helical" evidence="1">
    <location>
        <begin position="12"/>
        <end position="33"/>
    </location>
</feature>
<dbReference type="Proteomes" id="UP000186705">
    <property type="component" value="Unassembled WGS sequence"/>
</dbReference>
<keyword evidence="3" id="KW-1185">Reference proteome</keyword>
<name>A0A1U7NPQ1_9FIRM</name>
<dbReference type="Pfam" id="PF14014">
    <property type="entry name" value="DUF4230"/>
    <property type="match status" value="1"/>
</dbReference>
<keyword evidence="1" id="KW-0472">Membrane</keyword>
<comment type="caution">
    <text evidence="2">The sequence shown here is derived from an EMBL/GenBank/DDBJ whole genome shotgun (WGS) entry which is preliminary data.</text>
</comment>
<dbReference type="GeneID" id="78274692"/>
<dbReference type="OrthoDB" id="359931at2"/>
<evidence type="ECO:0000256" key="1">
    <source>
        <dbReference type="SAM" id="Phobius"/>
    </source>
</evidence>